<sequence length="81" mass="8841">MLPQNQQTRQSTMFRAITKYTTGAAALAVVGGVQMAYHDVGKADDEVVQAKEIVTAQDNLKVDAEAAMKAQLAYFSYLAWT</sequence>
<dbReference type="EMBL" id="JAVRRL010000130">
    <property type="protein sequence ID" value="KAK5107274.1"/>
    <property type="molecule type" value="Genomic_DNA"/>
</dbReference>
<accession>A0AAN7YG84</accession>
<comment type="caution">
    <text evidence="1">The sequence shown here is derived from an EMBL/GenBank/DDBJ whole genome shotgun (WGS) entry which is preliminary data.</text>
</comment>
<dbReference type="Proteomes" id="UP001310890">
    <property type="component" value="Unassembled WGS sequence"/>
</dbReference>
<protein>
    <submittedName>
        <fullName evidence="1">Uncharacterized protein</fullName>
    </submittedName>
</protein>
<dbReference type="AlphaFoldDB" id="A0AAN7YG84"/>
<evidence type="ECO:0000313" key="1">
    <source>
        <dbReference type="EMBL" id="KAK5107274.1"/>
    </source>
</evidence>
<proteinExistence type="predicted"/>
<gene>
    <name evidence="1" type="ORF">LTR62_001590</name>
</gene>
<organism evidence="1 2">
    <name type="scientific">Meristemomyces frigidus</name>
    <dbReference type="NCBI Taxonomy" id="1508187"/>
    <lineage>
        <taxon>Eukaryota</taxon>
        <taxon>Fungi</taxon>
        <taxon>Dikarya</taxon>
        <taxon>Ascomycota</taxon>
        <taxon>Pezizomycotina</taxon>
        <taxon>Dothideomycetes</taxon>
        <taxon>Dothideomycetidae</taxon>
        <taxon>Mycosphaerellales</taxon>
        <taxon>Teratosphaeriaceae</taxon>
        <taxon>Meristemomyces</taxon>
    </lineage>
</organism>
<name>A0AAN7YG84_9PEZI</name>
<reference evidence="1" key="1">
    <citation type="submission" date="2023-08" db="EMBL/GenBank/DDBJ databases">
        <title>Black Yeasts Isolated from many extreme environments.</title>
        <authorList>
            <person name="Coleine C."/>
            <person name="Stajich J.E."/>
            <person name="Selbmann L."/>
        </authorList>
    </citation>
    <scope>NUCLEOTIDE SEQUENCE</scope>
    <source>
        <strain evidence="1">CCFEE 5401</strain>
    </source>
</reference>
<evidence type="ECO:0000313" key="2">
    <source>
        <dbReference type="Proteomes" id="UP001310890"/>
    </source>
</evidence>